<evidence type="ECO:0008006" key="4">
    <source>
        <dbReference type="Google" id="ProtNLM"/>
    </source>
</evidence>
<accession>A0A7V9A9Y8</accession>
<proteinExistence type="predicted"/>
<sequence length="151" mass="15944">MLFTLHASRFWLALVTIVLLGATFGCGGKSDSGTYPISGTVTYQGKPVPVGSLTLVPDSSQGNRGAAVSMEIVDGKFDSANASRGHVGGPHLATIVGLDGNGDDDLFPMGYMLFQDYQVSLDLPQEESTQDIVVPTDRKKPGRRSRNSSGP</sequence>
<name>A0A7V9A9Y8_9BACT</name>
<evidence type="ECO:0000313" key="3">
    <source>
        <dbReference type="Proteomes" id="UP000551616"/>
    </source>
</evidence>
<feature type="compositionally biased region" description="Basic residues" evidence="1">
    <location>
        <begin position="140"/>
        <end position="151"/>
    </location>
</feature>
<evidence type="ECO:0000313" key="2">
    <source>
        <dbReference type="EMBL" id="MBA2117977.1"/>
    </source>
</evidence>
<feature type="region of interest" description="Disordered" evidence="1">
    <location>
        <begin position="125"/>
        <end position="151"/>
    </location>
</feature>
<organism evidence="2 3">
    <name type="scientific">Bremerella alba</name>
    <dbReference type="NCBI Taxonomy" id="980252"/>
    <lineage>
        <taxon>Bacteria</taxon>
        <taxon>Pseudomonadati</taxon>
        <taxon>Planctomycetota</taxon>
        <taxon>Planctomycetia</taxon>
        <taxon>Pirellulales</taxon>
        <taxon>Pirellulaceae</taxon>
        <taxon>Bremerella</taxon>
    </lineage>
</organism>
<protein>
    <recommendedName>
        <fullName evidence="4">Carboxypeptidase regulatory-like domain-containing protein</fullName>
    </recommendedName>
</protein>
<keyword evidence="3" id="KW-1185">Reference proteome</keyword>
<comment type="caution">
    <text evidence="2">The sequence shown here is derived from an EMBL/GenBank/DDBJ whole genome shotgun (WGS) entry which is preliminary data.</text>
</comment>
<dbReference type="AlphaFoldDB" id="A0A7V9A9Y8"/>
<reference evidence="2 3" key="1">
    <citation type="submission" date="2020-05" db="EMBL/GenBank/DDBJ databases">
        <title>Bremerella alba sp. nov., a novel planctomycete isolated from the surface of the macroalga Fucus spiralis.</title>
        <authorList>
            <person name="Godinho O."/>
            <person name="Botelho R."/>
            <person name="Albuquerque L."/>
            <person name="Wiegand S."/>
            <person name="Da Costa M.S."/>
            <person name="Lobo-Da-Cunha A."/>
            <person name="Jogler C."/>
            <person name="Lage O.M."/>
        </authorList>
    </citation>
    <scope>NUCLEOTIDE SEQUENCE [LARGE SCALE GENOMIC DNA]</scope>
    <source>
        <strain evidence="2 3">FF15</strain>
    </source>
</reference>
<dbReference type="RefSeq" id="WP_207399331.1">
    <property type="nucleotide sequence ID" value="NZ_JABRWO010000024.1"/>
</dbReference>
<gene>
    <name evidence="2" type="ORF">HOV93_51850</name>
</gene>
<evidence type="ECO:0000256" key="1">
    <source>
        <dbReference type="SAM" id="MobiDB-lite"/>
    </source>
</evidence>
<dbReference type="EMBL" id="JABRWO010000024">
    <property type="protein sequence ID" value="MBA2117977.1"/>
    <property type="molecule type" value="Genomic_DNA"/>
</dbReference>
<dbReference type="Proteomes" id="UP000551616">
    <property type="component" value="Unassembled WGS sequence"/>
</dbReference>